<evidence type="ECO:0000256" key="6">
    <source>
        <dbReference type="ARBA" id="ARBA00022792"/>
    </source>
</evidence>
<dbReference type="PROSITE" id="PS50920">
    <property type="entry name" value="SOLCAR"/>
    <property type="match status" value="3"/>
</dbReference>
<comment type="caution">
    <text evidence="13">The sequence shown here is derived from an EMBL/GenBank/DDBJ whole genome shotgun (WGS) entry which is preliminary data.</text>
</comment>
<dbReference type="PANTHER" id="PTHR45671">
    <property type="entry name" value="SOLUTE CARRIER FAMILY 25 (MITOCHONDRIAL CARRIER PHOSPHATE CARRIER), MEMBER 3, LIKE-RELATED-RELATED"/>
    <property type="match status" value="1"/>
</dbReference>
<feature type="transmembrane region" description="Helical" evidence="12">
    <location>
        <begin position="442"/>
        <end position="461"/>
    </location>
</feature>
<evidence type="ECO:0000313" key="13">
    <source>
        <dbReference type="EMBL" id="KAA8493582.1"/>
    </source>
</evidence>
<comment type="subcellular location">
    <subcellularLocation>
        <location evidence="1">Mitochondrion inner membrane</location>
        <topology evidence="1">Multi-pass membrane protein</topology>
    </subcellularLocation>
</comment>
<evidence type="ECO:0000313" key="14">
    <source>
        <dbReference type="Proteomes" id="UP000324585"/>
    </source>
</evidence>
<dbReference type="SUPFAM" id="SSF103506">
    <property type="entry name" value="Mitochondrial carrier"/>
    <property type="match status" value="1"/>
</dbReference>
<keyword evidence="9 10" id="KW-0472">Membrane</keyword>
<dbReference type="PANTHER" id="PTHR45671:SF12">
    <property type="entry name" value="MITOCHONDRIAL PHOSPHATE CARRIER PROTEIN"/>
    <property type="match status" value="1"/>
</dbReference>
<feature type="transmembrane region" description="Helical" evidence="12">
    <location>
        <begin position="244"/>
        <end position="261"/>
    </location>
</feature>
<evidence type="ECO:0000256" key="3">
    <source>
        <dbReference type="ARBA" id="ARBA00022448"/>
    </source>
</evidence>
<evidence type="ECO:0000256" key="10">
    <source>
        <dbReference type="PROSITE-ProRule" id="PRU00282"/>
    </source>
</evidence>
<dbReference type="InterPro" id="IPR018108">
    <property type="entry name" value="MCP_transmembrane"/>
</dbReference>
<keyword evidence="6" id="KW-0999">Mitochondrion inner membrane</keyword>
<keyword evidence="4 10" id="KW-0812">Transmembrane</keyword>
<evidence type="ECO:0000256" key="11">
    <source>
        <dbReference type="RuleBase" id="RU000488"/>
    </source>
</evidence>
<evidence type="ECO:0000256" key="5">
    <source>
        <dbReference type="ARBA" id="ARBA00022737"/>
    </source>
</evidence>
<comment type="similarity">
    <text evidence="2 11">Belongs to the mitochondrial carrier (TC 2.A.29) family.</text>
</comment>
<evidence type="ECO:0000256" key="7">
    <source>
        <dbReference type="ARBA" id="ARBA00022989"/>
    </source>
</evidence>
<evidence type="ECO:0000256" key="2">
    <source>
        <dbReference type="ARBA" id="ARBA00006375"/>
    </source>
</evidence>
<feature type="transmembrane region" description="Helical" evidence="12">
    <location>
        <begin position="212"/>
        <end position="232"/>
    </location>
</feature>
<accession>A0A5J4YRX9</accession>
<feature type="repeat" description="Solcar" evidence="10">
    <location>
        <begin position="442"/>
        <end position="528"/>
    </location>
</feature>
<dbReference type="OrthoDB" id="427452at2759"/>
<dbReference type="PRINTS" id="PR00926">
    <property type="entry name" value="MITOCARRIER"/>
</dbReference>
<dbReference type="GO" id="GO:1990547">
    <property type="term" value="P:mitochondrial phosphate ion transmembrane transport"/>
    <property type="evidence" value="ECO:0007669"/>
    <property type="project" value="InterPro"/>
</dbReference>
<dbReference type="InterPro" id="IPR023395">
    <property type="entry name" value="MCP_dom_sf"/>
</dbReference>
<evidence type="ECO:0000256" key="9">
    <source>
        <dbReference type="ARBA" id="ARBA00023136"/>
    </source>
</evidence>
<feature type="transmembrane region" description="Helical" evidence="12">
    <location>
        <begin position="500"/>
        <end position="522"/>
    </location>
</feature>
<dbReference type="Gene3D" id="1.50.40.10">
    <property type="entry name" value="Mitochondrial carrier domain"/>
    <property type="match status" value="2"/>
</dbReference>
<dbReference type="EMBL" id="VRMN01000006">
    <property type="protein sequence ID" value="KAA8493582.1"/>
    <property type="molecule type" value="Genomic_DNA"/>
</dbReference>
<name>A0A5J4YRX9_PORPP</name>
<dbReference type="Pfam" id="PF00153">
    <property type="entry name" value="Mito_carr"/>
    <property type="match status" value="3"/>
</dbReference>
<evidence type="ECO:0000256" key="8">
    <source>
        <dbReference type="ARBA" id="ARBA00023128"/>
    </source>
</evidence>
<feature type="repeat" description="Solcar" evidence="10">
    <location>
        <begin position="242"/>
        <end position="327"/>
    </location>
</feature>
<keyword evidence="8" id="KW-0496">Mitochondrion</keyword>
<dbReference type="Proteomes" id="UP000324585">
    <property type="component" value="Unassembled WGS sequence"/>
</dbReference>
<feature type="repeat" description="Solcar" evidence="10">
    <location>
        <begin position="339"/>
        <end position="423"/>
    </location>
</feature>
<protein>
    <submittedName>
        <fullName evidence="13">Mitochondrial substrate carrier family protein N</fullName>
    </submittedName>
</protein>
<keyword evidence="7 12" id="KW-1133">Transmembrane helix</keyword>
<proteinExistence type="inferred from homology"/>
<evidence type="ECO:0000256" key="12">
    <source>
        <dbReference type="SAM" id="Phobius"/>
    </source>
</evidence>
<gene>
    <name evidence="13" type="ORF">FVE85_4719</name>
</gene>
<dbReference type="InterPro" id="IPR002067">
    <property type="entry name" value="MCP"/>
</dbReference>
<organism evidence="13 14">
    <name type="scientific">Porphyridium purpureum</name>
    <name type="common">Red alga</name>
    <name type="synonym">Porphyridium cruentum</name>
    <dbReference type="NCBI Taxonomy" id="35688"/>
    <lineage>
        <taxon>Eukaryota</taxon>
        <taxon>Rhodophyta</taxon>
        <taxon>Bangiophyceae</taxon>
        <taxon>Porphyridiales</taxon>
        <taxon>Porphyridiaceae</taxon>
        <taxon>Porphyridium</taxon>
    </lineage>
</organism>
<feature type="transmembrane region" description="Helical" evidence="12">
    <location>
        <begin position="85"/>
        <end position="107"/>
    </location>
</feature>
<dbReference type="AlphaFoldDB" id="A0A5J4YRX9"/>
<dbReference type="InterPro" id="IPR044677">
    <property type="entry name" value="SLC25A3/Pic2/Mir1-like"/>
</dbReference>
<dbReference type="GO" id="GO:0005743">
    <property type="term" value="C:mitochondrial inner membrane"/>
    <property type="evidence" value="ECO:0007669"/>
    <property type="project" value="UniProtKB-SubCell"/>
</dbReference>
<reference evidence="14" key="1">
    <citation type="journal article" date="2019" name="Nat. Commun.">
        <title>Expansion of phycobilisome linker gene families in mesophilic red algae.</title>
        <authorList>
            <person name="Lee J."/>
            <person name="Kim D."/>
            <person name="Bhattacharya D."/>
            <person name="Yoon H.S."/>
        </authorList>
    </citation>
    <scope>NUCLEOTIDE SEQUENCE [LARGE SCALE GENOMIC DNA]</scope>
    <source>
        <strain evidence="14">CCMP 1328</strain>
    </source>
</reference>
<feature type="transmembrane region" description="Helical" evidence="12">
    <location>
        <begin position="172"/>
        <end position="192"/>
    </location>
</feature>
<keyword evidence="14" id="KW-1185">Reference proteome</keyword>
<sequence>MWLEFRCQFWIVRVIWRSWLAGQREKDMGLEGNEGQCARERETRAAKERDAEGMAMLAQRDSGSARSGACAAGCTAGWRNRAVRAAWMAVVVAAALLLSVGVVETALDMRGQQGTQHWLKSEHAWMRADAQNSLASMASGVPDARRNARALLQAAPPASETQRNQLGEPTRYVMSLMQMTGLLLVLVSGWQLAKRFASDSLSAMLESQRFGYAMYALLSLVFSVFVTSNLMLLSDLEALSMVRFLQFFFAGGICAFITHAACTPLDVVKTRLQTSASDKYSGSIQCLNSIIKEEGPGALLTGLGATATGYFLHGAFKYSFYEMFKLILIPDVAAATLKPPLRIAAMAGFLAECVASLLLCPMEAIRIRSVADPSFPGGVLSGLRTIFKLEGLEGLYKGLPSILLKQVPYTVGQFVAFEFAVKLVKLIAELVLGGLESISGTGAALISLAAGILAGMIAGVLSHPGDTILSKINQETSSSESSTGLEHIVSICRKLGLSGLFLGLGTRLIQVALMIGGQFLIYDTVKMLCGIKIASAATTAEVKAVQKGR</sequence>
<dbReference type="GO" id="GO:0005315">
    <property type="term" value="F:phosphate transmembrane transporter activity"/>
    <property type="evidence" value="ECO:0007669"/>
    <property type="project" value="InterPro"/>
</dbReference>
<evidence type="ECO:0000256" key="4">
    <source>
        <dbReference type="ARBA" id="ARBA00022692"/>
    </source>
</evidence>
<evidence type="ECO:0000256" key="1">
    <source>
        <dbReference type="ARBA" id="ARBA00004448"/>
    </source>
</evidence>
<keyword evidence="3 11" id="KW-0813">Transport</keyword>
<keyword evidence="5" id="KW-0677">Repeat</keyword>